<organism evidence="2 3">
    <name type="scientific">Bacillus thuringiensis</name>
    <dbReference type="NCBI Taxonomy" id="1428"/>
    <lineage>
        <taxon>Bacteria</taxon>
        <taxon>Bacillati</taxon>
        <taxon>Bacillota</taxon>
        <taxon>Bacilli</taxon>
        <taxon>Bacillales</taxon>
        <taxon>Bacillaceae</taxon>
        <taxon>Bacillus</taxon>
        <taxon>Bacillus cereus group</taxon>
    </lineage>
</organism>
<proteinExistence type="predicted"/>
<comment type="caution">
    <text evidence="2">The sequence shown here is derived from an EMBL/GenBank/DDBJ whole genome shotgun (WGS) entry which is preliminary data.</text>
</comment>
<dbReference type="Pfam" id="PF20282">
    <property type="entry name" value="CTD6"/>
    <property type="match status" value="1"/>
</dbReference>
<gene>
    <name evidence="2" type="ORF">COK99_22015</name>
</gene>
<protein>
    <recommendedName>
        <fullName evidence="1">ABC-three component systems C-terminal domain-containing protein</fullName>
    </recommendedName>
</protein>
<dbReference type="AlphaFoldDB" id="A0A9X7GC02"/>
<dbReference type="Proteomes" id="UP000223366">
    <property type="component" value="Unassembled WGS sequence"/>
</dbReference>
<evidence type="ECO:0000259" key="1">
    <source>
        <dbReference type="Pfam" id="PF20282"/>
    </source>
</evidence>
<dbReference type="RefSeq" id="WP_098685957.1">
    <property type="nucleotide sequence ID" value="NZ_NVDU01000048.1"/>
</dbReference>
<reference evidence="2 3" key="1">
    <citation type="submission" date="2017-09" db="EMBL/GenBank/DDBJ databases">
        <title>Large-scale bioinformatics analysis of Bacillus genomes uncovers conserved roles of natural products in bacterial physiology.</title>
        <authorList>
            <consortium name="Agbiome Team Llc"/>
            <person name="Bleich R.M."/>
            <person name="Grubbs K.J."/>
            <person name="Santa Maria K.C."/>
            <person name="Allen S.E."/>
            <person name="Farag S."/>
            <person name="Shank E.A."/>
            <person name="Bowers A."/>
        </authorList>
    </citation>
    <scope>NUCLEOTIDE SEQUENCE [LARGE SCALE GENOMIC DNA]</scope>
    <source>
        <strain evidence="2 3">AFS060060</strain>
    </source>
</reference>
<feature type="domain" description="ABC-three component systems C-terminal" evidence="1">
    <location>
        <begin position="236"/>
        <end position="366"/>
    </location>
</feature>
<dbReference type="EMBL" id="NVDU01000048">
    <property type="protein sequence ID" value="PFV28045.1"/>
    <property type="molecule type" value="Genomic_DNA"/>
</dbReference>
<evidence type="ECO:0000313" key="3">
    <source>
        <dbReference type="Proteomes" id="UP000223366"/>
    </source>
</evidence>
<dbReference type="InterPro" id="IPR046914">
    <property type="entry name" value="ABC-3C_CTD6"/>
</dbReference>
<sequence>MAKNNKDQLEDIIAPEITKKLTNLDLLYGKPMPPITRLESISDSEFEDFVREWASGYLEKEYEKVRRSSGSGDMGRDVVAYVSYTQDDNEIWDNYQCKQYNSPLTPKTAILEVGKLCYYTFNKEFTVPRHYYFVCPKGTGPQLSKLIDRPKNFKKKLIADWDKTCKTQITTRKDVLLEGDFLDYVNNFDFNIIQDIDPQKLIEQHSTTKYYYYRFGGMIPSRPESFEPPEDIRDNEVVYVKKLLEAYSDYNKEVITNIEHLAEFSLQFDHFNRQRNCFYEAESLMLFERDILPNNIQAFEGLKKEVYDGIIDEVQSHHADGFTKIKEVCKIARTLNIYNYPLKPNLRGNDLTGICHHLANENKVSWV</sequence>
<name>A0A9X7GC02_BACTU</name>
<accession>A0A9X7GC02</accession>
<evidence type="ECO:0000313" key="2">
    <source>
        <dbReference type="EMBL" id="PFV28045.1"/>
    </source>
</evidence>